<dbReference type="Proteomes" id="UP000027583">
    <property type="component" value="Unassembled WGS sequence"/>
</dbReference>
<organism evidence="2 3">
    <name type="scientific">Asaia bogorensis</name>
    <dbReference type="NCBI Taxonomy" id="91915"/>
    <lineage>
        <taxon>Bacteria</taxon>
        <taxon>Pseudomonadati</taxon>
        <taxon>Pseudomonadota</taxon>
        <taxon>Alphaproteobacteria</taxon>
        <taxon>Acetobacterales</taxon>
        <taxon>Acetobacteraceae</taxon>
        <taxon>Asaia</taxon>
    </lineage>
</organism>
<feature type="signal peptide" evidence="1">
    <location>
        <begin position="1"/>
        <end position="22"/>
    </location>
</feature>
<evidence type="ECO:0000313" key="3">
    <source>
        <dbReference type="Proteomes" id="UP000027583"/>
    </source>
</evidence>
<evidence type="ECO:0000256" key="1">
    <source>
        <dbReference type="SAM" id="SignalP"/>
    </source>
</evidence>
<feature type="chain" id="PRO_5001586253" evidence="1">
    <location>
        <begin position="23"/>
        <end position="328"/>
    </location>
</feature>
<accession>A0A060QLK6</accession>
<sequence length="328" mass="35469">MAGAFLVARGLALCCAARFALVAEPSTGLAQGRLIFRAGALMPSDLFASPSLREAVSYVTITLVSGRYERLPVPLGDVWAESFYLPPDVTLDVRGRVATIARIAGRAAPGVVSLRWSRNDGSDISARYVVQDRDSAQDIVQALAAEMTGCDVEAGTLRVSSGALEGGVSGYARSRRLTRRQSQLFRVSIWTDSECTCEALGRLLTERLLPDDWLALPDGTAAQLVFEGEEDRDAMQTQNLFRRDVLLRAIWDDHASVWSPRMLAGGGWMQAGGTQFPFDVPPDLSRGETPVGSLDALAALEDMPIAYRGWRLRPDGTVIKTSSFDGCG</sequence>
<proteinExistence type="predicted"/>
<reference evidence="2 3" key="1">
    <citation type="journal article" date="2014" name="Genome Biol. Evol.">
        <title>Acetic acid bacteria genomes reveal functional traits for adaptation to life in insect guts.</title>
        <authorList>
            <person name="Chouaia B."/>
            <person name="Gaiarsa S."/>
            <person name="Crotti E."/>
            <person name="Comandatore F."/>
            <person name="Degli Esposti M."/>
            <person name="Ricci I."/>
            <person name="Alma A."/>
            <person name="Favia G."/>
            <person name="Bandi C."/>
            <person name="Daffonchio D."/>
        </authorList>
    </citation>
    <scope>NUCLEOTIDE SEQUENCE [LARGE SCALE GENOMIC DNA]</scope>
    <source>
        <strain evidence="2 3">SF2.1</strain>
    </source>
</reference>
<comment type="caution">
    <text evidence="2">The sequence shown here is derived from an EMBL/GenBank/DDBJ whole genome shotgun (WGS) entry which is preliminary data.</text>
</comment>
<protein>
    <submittedName>
        <fullName evidence="2">Uncharacterized protein</fullName>
    </submittedName>
</protein>
<name>A0A060QLK6_9PROT</name>
<gene>
    <name evidence="2" type="ORF">ASAP_2791</name>
</gene>
<dbReference type="RefSeq" id="WP_035444413.1">
    <property type="nucleotide sequence ID" value="NZ_CBLX010000024.1"/>
</dbReference>
<keyword evidence="1" id="KW-0732">Signal</keyword>
<dbReference type="EMBL" id="CBLX010000024">
    <property type="protein sequence ID" value="CDG40836.1"/>
    <property type="molecule type" value="Genomic_DNA"/>
</dbReference>
<evidence type="ECO:0000313" key="2">
    <source>
        <dbReference type="EMBL" id="CDG40836.1"/>
    </source>
</evidence>
<reference evidence="2 3" key="2">
    <citation type="journal article" date="2014" name="PLoS ONE">
        <title>Evolution of mitochondria reconstructed from the energy metabolism of living bacteria.</title>
        <authorList>
            <person name="Degli Esposti M."/>
            <person name="Chouaia B."/>
            <person name="Comandatore F."/>
            <person name="Crotti E."/>
            <person name="Sassera D."/>
            <person name="Lievens P.M."/>
            <person name="Daffonchio D."/>
            <person name="Bandi C."/>
        </authorList>
    </citation>
    <scope>NUCLEOTIDE SEQUENCE [LARGE SCALE GENOMIC DNA]</scope>
    <source>
        <strain evidence="2 3">SF2.1</strain>
    </source>
</reference>
<dbReference type="AlphaFoldDB" id="A0A060QLK6"/>